<evidence type="ECO:0000313" key="1">
    <source>
        <dbReference type="EMBL" id="GHJ87737.1"/>
    </source>
</evidence>
<sequence length="262" mass="29140">MLPVRKYRHIGGGVAAADYCRAFSRLSLVRLQLQNRKGLLEQRYEERKKNGKTGEAAYRWSAGLEELFEQIDQVGREELKLQLVSLILNTSTATGRVTEDMRLKQRSDLETWYERALAFGSSPGPKVAQEVREAALRELNAMLAKESKFGFRILRKFRPLKSPSSINFTSSHDPSHIDSAWDDEVDLNGGITAVPSSYSGVGAEASGHTSGASAFSKLRSIRSLPSLSKKSSWTEPYAPGLRFRPSFYTEIYDAPPPARPAA</sequence>
<reference evidence="1" key="1">
    <citation type="submission" date="2020-07" db="EMBL/GenBank/DDBJ databases">
        <title>Draft Genome Sequence of a Deep-Sea Yeast, Naganishia (Cryptococcus) liquefaciens strain N6.</title>
        <authorList>
            <person name="Han Y.W."/>
            <person name="Kajitani R."/>
            <person name="Morimoto H."/>
            <person name="Parhat M."/>
            <person name="Tsubouchi H."/>
            <person name="Bakenova O."/>
            <person name="Ogata M."/>
            <person name="Argunhan B."/>
            <person name="Aoki R."/>
            <person name="Kajiwara S."/>
            <person name="Itoh T."/>
            <person name="Iwasaki H."/>
        </authorList>
    </citation>
    <scope>NUCLEOTIDE SEQUENCE</scope>
    <source>
        <strain evidence="1">N6</strain>
    </source>
</reference>
<accession>A0A8H3TV60</accession>
<dbReference type="EMBL" id="BLZA01000023">
    <property type="protein sequence ID" value="GHJ87737.1"/>
    <property type="molecule type" value="Genomic_DNA"/>
</dbReference>
<dbReference type="Proteomes" id="UP000620104">
    <property type="component" value="Unassembled WGS sequence"/>
</dbReference>
<protein>
    <submittedName>
        <fullName evidence="1">Uncharacterized protein</fullName>
    </submittedName>
</protein>
<organism evidence="1 2">
    <name type="scientific">Naganishia liquefaciens</name>
    <dbReference type="NCBI Taxonomy" id="104408"/>
    <lineage>
        <taxon>Eukaryota</taxon>
        <taxon>Fungi</taxon>
        <taxon>Dikarya</taxon>
        <taxon>Basidiomycota</taxon>
        <taxon>Agaricomycotina</taxon>
        <taxon>Tremellomycetes</taxon>
        <taxon>Filobasidiales</taxon>
        <taxon>Filobasidiaceae</taxon>
        <taxon>Naganishia</taxon>
    </lineage>
</organism>
<evidence type="ECO:0000313" key="2">
    <source>
        <dbReference type="Proteomes" id="UP000620104"/>
    </source>
</evidence>
<name>A0A8H3TV60_9TREE</name>
<gene>
    <name evidence="1" type="ORF">NliqN6_4139</name>
</gene>
<comment type="caution">
    <text evidence="1">The sequence shown here is derived from an EMBL/GenBank/DDBJ whole genome shotgun (WGS) entry which is preliminary data.</text>
</comment>
<keyword evidence="2" id="KW-1185">Reference proteome</keyword>
<dbReference type="AlphaFoldDB" id="A0A8H3TV60"/>
<proteinExistence type="predicted"/>